<keyword evidence="1" id="KW-0812">Transmembrane</keyword>
<evidence type="ECO:0000256" key="1">
    <source>
        <dbReference type="SAM" id="Phobius"/>
    </source>
</evidence>
<dbReference type="AlphaFoldDB" id="A0A8W8M185"/>
<protein>
    <submittedName>
        <fullName evidence="2">Uncharacterized protein</fullName>
    </submittedName>
</protein>
<sequence length="300" mass="34503">MENSLLTTEACVSIQCQGDQRFIEQECNEVIAQICNQTLYTEYNNWQSTSAECKLKHNSYLFGDVDLTDPRRSCDLIQGQPQGPSWLGIAKELYVSTYEVKDDIDKIKRKPSISNPKKCLKCNKLACNTNVSMVVVPVSVIVILGLVAQLLVILWRRRQTEMTGETNNVQYKPDLTKYSEKSDSNFSLQNDKFVLEKMETYSLVNCTYHAEVEDSRSPYEECYGDDGYEYINENLREIVEDNNDYHDAFFPSNEGESDYGVRNRSDECQIENPYNHTNTGEYHVVLADNEYNRISFNAVV</sequence>
<dbReference type="Proteomes" id="UP000005408">
    <property type="component" value="Unassembled WGS sequence"/>
</dbReference>
<keyword evidence="1" id="KW-1133">Transmembrane helix</keyword>
<dbReference type="EnsemblMetazoa" id="G30107.1">
    <property type="protein sequence ID" value="G30107.1:cds"/>
    <property type="gene ID" value="G30107"/>
</dbReference>
<keyword evidence="3" id="KW-1185">Reference proteome</keyword>
<keyword evidence="1" id="KW-0472">Membrane</keyword>
<reference evidence="2" key="1">
    <citation type="submission" date="2022-08" db="UniProtKB">
        <authorList>
            <consortium name="EnsemblMetazoa"/>
        </authorList>
    </citation>
    <scope>IDENTIFICATION</scope>
    <source>
        <strain evidence="2">05x7-T-G4-1.051#20</strain>
    </source>
</reference>
<evidence type="ECO:0000313" key="2">
    <source>
        <dbReference type="EnsemblMetazoa" id="G30107.1:cds"/>
    </source>
</evidence>
<name>A0A8W8M185_MAGGI</name>
<feature type="transmembrane region" description="Helical" evidence="1">
    <location>
        <begin position="131"/>
        <end position="155"/>
    </location>
</feature>
<evidence type="ECO:0000313" key="3">
    <source>
        <dbReference type="Proteomes" id="UP000005408"/>
    </source>
</evidence>
<proteinExistence type="predicted"/>
<accession>A0A8W8M185</accession>
<organism evidence="2 3">
    <name type="scientific">Magallana gigas</name>
    <name type="common">Pacific oyster</name>
    <name type="synonym">Crassostrea gigas</name>
    <dbReference type="NCBI Taxonomy" id="29159"/>
    <lineage>
        <taxon>Eukaryota</taxon>
        <taxon>Metazoa</taxon>
        <taxon>Spiralia</taxon>
        <taxon>Lophotrochozoa</taxon>
        <taxon>Mollusca</taxon>
        <taxon>Bivalvia</taxon>
        <taxon>Autobranchia</taxon>
        <taxon>Pteriomorphia</taxon>
        <taxon>Ostreida</taxon>
        <taxon>Ostreoidea</taxon>
        <taxon>Ostreidae</taxon>
        <taxon>Magallana</taxon>
    </lineage>
</organism>